<organism evidence="1 2">
    <name type="scientific">Euplotes crassus</name>
    <dbReference type="NCBI Taxonomy" id="5936"/>
    <lineage>
        <taxon>Eukaryota</taxon>
        <taxon>Sar</taxon>
        <taxon>Alveolata</taxon>
        <taxon>Ciliophora</taxon>
        <taxon>Intramacronucleata</taxon>
        <taxon>Spirotrichea</taxon>
        <taxon>Hypotrichia</taxon>
        <taxon>Euplotida</taxon>
        <taxon>Euplotidae</taxon>
        <taxon>Moneuplotes</taxon>
    </lineage>
</organism>
<proteinExistence type="predicted"/>
<evidence type="ECO:0000313" key="2">
    <source>
        <dbReference type="Proteomes" id="UP001295684"/>
    </source>
</evidence>
<evidence type="ECO:0000313" key="1">
    <source>
        <dbReference type="EMBL" id="CAI2373828.1"/>
    </source>
</evidence>
<sequence>MQKLLSEDNLEKLIKEDLISVVNIVKLDNLGPMQEQGVQIQEESHDSYTHVRRGAESEDYIEYETLRSSRS</sequence>
<keyword evidence="2" id="KW-1185">Reference proteome</keyword>
<gene>
    <name evidence="1" type="ORF">ECRASSUSDP1_LOCUS15177</name>
</gene>
<accession>A0AAD1XJJ0</accession>
<comment type="caution">
    <text evidence="1">The sequence shown here is derived from an EMBL/GenBank/DDBJ whole genome shotgun (WGS) entry which is preliminary data.</text>
</comment>
<reference evidence="1" key="1">
    <citation type="submission" date="2023-07" db="EMBL/GenBank/DDBJ databases">
        <authorList>
            <consortium name="AG Swart"/>
            <person name="Singh M."/>
            <person name="Singh A."/>
            <person name="Seah K."/>
            <person name="Emmerich C."/>
        </authorList>
    </citation>
    <scope>NUCLEOTIDE SEQUENCE</scope>
    <source>
        <strain evidence="1">DP1</strain>
    </source>
</reference>
<dbReference type="EMBL" id="CAMPGE010015192">
    <property type="protein sequence ID" value="CAI2373828.1"/>
    <property type="molecule type" value="Genomic_DNA"/>
</dbReference>
<name>A0AAD1XJJ0_EUPCR</name>
<dbReference type="Proteomes" id="UP001295684">
    <property type="component" value="Unassembled WGS sequence"/>
</dbReference>
<dbReference type="AlphaFoldDB" id="A0AAD1XJJ0"/>
<protein>
    <submittedName>
        <fullName evidence="1">Uncharacterized protein</fullName>
    </submittedName>
</protein>